<protein>
    <submittedName>
        <fullName evidence="2">Uncharacterized protein</fullName>
    </submittedName>
</protein>
<evidence type="ECO:0000313" key="2">
    <source>
        <dbReference type="EMBL" id="CUS34044.1"/>
    </source>
</evidence>
<evidence type="ECO:0000256" key="1">
    <source>
        <dbReference type="SAM" id="MobiDB-lite"/>
    </source>
</evidence>
<dbReference type="AlphaFoldDB" id="A0A0S4L8D0"/>
<proteinExistence type="predicted"/>
<feature type="region of interest" description="Disordered" evidence="1">
    <location>
        <begin position="88"/>
        <end position="115"/>
    </location>
</feature>
<dbReference type="EMBL" id="CZQA01000001">
    <property type="protein sequence ID" value="CUS34044.1"/>
    <property type="molecule type" value="Genomic_DNA"/>
</dbReference>
<keyword evidence="3" id="KW-1185">Reference proteome</keyword>
<dbReference type="STRING" id="1742972.COMA1_11487"/>
<evidence type="ECO:0000313" key="3">
    <source>
        <dbReference type="Proteomes" id="UP000199032"/>
    </source>
</evidence>
<reference evidence="2 3" key="1">
    <citation type="submission" date="2015-10" db="EMBL/GenBank/DDBJ databases">
        <authorList>
            <person name="Gilbert D.G."/>
        </authorList>
    </citation>
    <scope>NUCLEOTIDE SEQUENCE [LARGE SCALE GENOMIC DNA]</scope>
    <source>
        <strain evidence="2">COMA1</strain>
    </source>
</reference>
<sequence>MLLVNDLFKYVGKIANLDVGCSIRFDRSHDPEELIGFMTNYIMLEYRNSPQLTCPIGEEPHDQMVWLQIRIIVRTSCKRNACTALDCSESSLGSRDNDRFDPESNPLDQPDANGM</sequence>
<organism evidence="2 3">
    <name type="scientific">Candidatus Nitrospira nitrosa</name>
    <dbReference type="NCBI Taxonomy" id="1742972"/>
    <lineage>
        <taxon>Bacteria</taxon>
        <taxon>Pseudomonadati</taxon>
        <taxon>Nitrospirota</taxon>
        <taxon>Nitrospiria</taxon>
        <taxon>Nitrospirales</taxon>
        <taxon>Nitrospiraceae</taxon>
        <taxon>Nitrospira</taxon>
    </lineage>
</organism>
<dbReference type="Proteomes" id="UP000199032">
    <property type="component" value="Unassembled WGS sequence"/>
</dbReference>
<gene>
    <name evidence="2" type="ORF">COMA1_11487</name>
</gene>
<name>A0A0S4L8D0_9BACT</name>
<accession>A0A0S4L8D0</accession>